<protein>
    <submittedName>
        <fullName evidence="1">Additional periplasmic component NikK of nickel ECF transporter</fullName>
    </submittedName>
</protein>
<dbReference type="Proteomes" id="UP000182306">
    <property type="component" value="Chromosome"/>
</dbReference>
<organism evidence="1 2">
    <name type="scientific">Sinorhizobium americanum</name>
    <dbReference type="NCBI Taxonomy" id="194963"/>
    <lineage>
        <taxon>Bacteria</taxon>
        <taxon>Pseudomonadati</taxon>
        <taxon>Pseudomonadota</taxon>
        <taxon>Alphaproteobacteria</taxon>
        <taxon>Hyphomicrobiales</taxon>
        <taxon>Rhizobiaceae</taxon>
        <taxon>Sinorhizobium/Ensifer group</taxon>
        <taxon>Sinorhizobium</taxon>
    </lineage>
</organism>
<accession>A0A1L3LJW0</accession>
<keyword evidence="2" id="KW-1185">Reference proteome</keyword>
<dbReference type="InterPro" id="IPR019613">
    <property type="entry name" value="DUF4198"/>
</dbReference>
<dbReference type="EMBL" id="CP013107">
    <property type="protein sequence ID" value="APG90336.1"/>
    <property type="molecule type" value="Genomic_DNA"/>
</dbReference>
<dbReference type="Pfam" id="PF10670">
    <property type="entry name" value="DUF4198"/>
    <property type="match status" value="1"/>
</dbReference>
<evidence type="ECO:0000313" key="1">
    <source>
        <dbReference type="EMBL" id="APG90336.1"/>
    </source>
</evidence>
<name>A0A1L3LJW0_9HYPH</name>
<proteinExistence type="predicted"/>
<dbReference type="KEGG" id="same:SAMCFNEI73_Ch1018"/>
<dbReference type="RefSeq" id="WP_064251745.1">
    <property type="nucleotide sequence ID" value="NZ_CP013107.1"/>
</dbReference>
<dbReference type="OrthoDB" id="8205113at2"/>
<reference evidence="1 2" key="1">
    <citation type="submission" date="2015-10" db="EMBL/GenBank/DDBJ databases">
        <title>Genomic differences between typical nodule nitrogen-fixing rhizobial strains and those coming from bean seeds.</title>
        <authorList>
            <person name="Peralta H."/>
            <person name="Aguilar-Vera A."/>
            <person name="Diaz R."/>
            <person name="Mora Y."/>
            <person name="Martinez-Batallar G."/>
            <person name="Salazar E."/>
            <person name="Vargas-Lagunas C."/>
            <person name="Encarnacion S."/>
            <person name="Girard L."/>
            <person name="Mora J."/>
        </authorList>
    </citation>
    <scope>NUCLEOTIDE SEQUENCE [LARGE SCALE GENOMIC DNA]</scope>
    <source>
        <strain evidence="1 2">CFNEI 73</strain>
    </source>
</reference>
<gene>
    <name evidence="1" type="ORF">SAMCFNEI73_Ch1018</name>
</gene>
<evidence type="ECO:0000313" key="2">
    <source>
        <dbReference type="Proteomes" id="UP000182306"/>
    </source>
</evidence>
<dbReference type="STRING" id="194963.SAMCFNEI73_Ch1018"/>
<sequence length="243" mass="26162">MKKLITLVTTAGLTLATAGPALSHGAWVAERWGEFAVIYGHGAGDDGYDPVKVTKATAIDKDGSEIAVKKEPAANHVLLKPENEPALIALEFDNGYWSEDADGKWLNKPKSEVPGARRATRTIKNSIAVIHAHDRLPAFPSQPLQILPLDNPIGLEPGEKYRIRVLFEGKPLAGKEVMLDYVGLPELVSAKTDAEGETEVTLRNAGLNVLAVSHDVPLEDSRAADETGYTATLTFVAEPHVDE</sequence>
<dbReference type="AlphaFoldDB" id="A0A1L3LJW0"/>